<comment type="caution">
    <text evidence="2">The sequence shown here is derived from an EMBL/GenBank/DDBJ whole genome shotgun (WGS) entry which is preliminary data.</text>
</comment>
<proteinExistence type="predicted"/>
<sequence length="89" mass="10082">MWADEWSVPGLISCLTLGSGDCGNPRRFTNYLFLTFVNPQYEGSLIPTYTLVCVMAVWAFFCAGGSLRNLKLCLTCRDKDFLLVNHRPR</sequence>
<keyword evidence="1" id="KW-0472">Membrane</keyword>
<dbReference type="OrthoDB" id="6507463at2759"/>
<protein>
    <submittedName>
        <fullName evidence="2">Gamma-secretase subunit Aph-1b</fullName>
    </submittedName>
</protein>
<name>A0A556VWL5_BAGYA</name>
<dbReference type="Proteomes" id="UP000319801">
    <property type="component" value="Unassembled WGS sequence"/>
</dbReference>
<accession>A0A556VWL5</accession>
<keyword evidence="1" id="KW-1133">Transmembrane helix</keyword>
<evidence type="ECO:0000313" key="2">
    <source>
        <dbReference type="EMBL" id="TUG88267.1"/>
    </source>
</evidence>
<keyword evidence="1" id="KW-0812">Transmembrane</keyword>
<evidence type="ECO:0000256" key="1">
    <source>
        <dbReference type="SAM" id="Phobius"/>
    </source>
</evidence>
<dbReference type="EMBL" id="VCAZ01000365">
    <property type="protein sequence ID" value="TUG88267.1"/>
    <property type="molecule type" value="Genomic_DNA"/>
</dbReference>
<gene>
    <name evidence="2" type="ORF">Baya_16849</name>
</gene>
<evidence type="ECO:0000313" key="3">
    <source>
        <dbReference type="Proteomes" id="UP000319801"/>
    </source>
</evidence>
<dbReference type="AlphaFoldDB" id="A0A556VWL5"/>
<feature type="transmembrane region" description="Helical" evidence="1">
    <location>
        <begin position="46"/>
        <end position="67"/>
    </location>
</feature>
<organism evidence="2 3">
    <name type="scientific">Bagarius yarrelli</name>
    <name type="common">Goonch</name>
    <name type="synonym">Bagrus yarrelli</name>
    <dbReference type="NCBI Taxonomy" id="175774"/>
    <lineage>
        <taxon>Eukaryota</taxon>
        <taxon>Metazoa</taxon>
        <taxon>Chordata</taxon>
        <taxon>Craniata</taxon>
        <taxon>Vertebrata</taxon>
        <taxon>Euteleostomi</taxon>
        <taxon>Actinopterygii</taxon>
        <taxon>Neopterygii</taxon>
        <taxon>Teleostei</taxon>
        <taxon>Ostariophysi</taxon>
        <taxon>Siluriformes</taxon>
        <taxon>Sisoridae</taxon>
        <taxon>Sisorinae</taxon>
        <taxon>Bagarius</taxon>
    </lineage>
</organism>
<reference evidence="2 3" key="1">
    <citation type="journal article" date="2019" name="Genome Biol. Evol.">
        <title>Whole-Genome Sequencing of the Giant Devil Catfish, Bagarius yarrelli.</title>
        <authorList>
            <person name="Jiang W."/>
            <person name="Lv Y."/>
            <person name="Cheng L."/>
            <person name="Yang K."/>
            <person name="Chao B."/>
            <person name="Wang X."/>
            <person name="Li Y."/>
            <person name="Pan X."/>
            <person name="You X."/>
            <person name="Zhang Y."/>
            <person name="Yang J."/>
            <person name="Li J."/>
            <person name="Zhang X."/>
            <person name="Liu S."/>
            <person name="Sun C."/>
            <person name="Yang J."/>
            <person name="Shi Q."/>
        </authorList>
    </citation>
    <scope>NUCLEOTIDE SEQUENCE [LARGE SCALE GENOMIC DNA]</scope>
    <source>
        <strain evidence="2">JWS20170419001</strain>
        <tissue evidence="2">Muscle</tissue>
    </source>
</reference>
<keyword evidence="3" id="KW-1185">Reference proteome</keyword>